<reference evidence="1 2" key="1">
    <citation type="submission" date="2019-03" db="EMBL/GenBank/DDBJ databases">
        <title>Subsurface microbial communities from deep shales in Ohio and West Virginia, USA.</title>
        <authorList>
            <person name="Wrighton K."/>
        </authorList>
    </citation>
    <scope>NUCLEOTIDE SEQUENCE [LARGE SCALE GENOMIC DNA]</scope>
    <source>
        <strain evidence="1 2">DSMZ 11287</strain>
    </source>
</reference>
<comment type="caution">
    <text evidence="1">The sequence shown here is derived from an EMBL/GenBank/DDBJ whole genome shotgun (WGS) entry which is preliminary data.</text>
</comment>
<organism evidence="1 2">
    <name type="scientific">Halanaerobium congolense</name>
    <dbReference type="NCBI Taxonomy" id="54121"/>
    <lineage>
        <taxon>Bacteria</taxon>
        <taxon>Bacillati</taxon>
        <taxon>Bacillota</taxon>
        <taxon>Clostridia</taxon>
        <taxon>Halanaerobiales</taxon>
        <taxon>Halanaerobiaceae</taxon>
        <taxon>Halanaerobium</taxon>
    </lineage>
</organism>
<dbReference type="EMBL" id="SOEF01000006">
    <property type="protein sequence ID" value="TDX46410.1"/>
    <property type="molecule type" value="Genomic_DNA"/>
</dbReference>
<dbReference type="Proteomes" id="UP000295472">
    <property type="component" value="Unassembled WGS sequence"/>
</dbReference>
<dbReference type="RefSeq" id="WP_166667671.1">
    <property type="nucleotide sequence ID" value="NZ_SOEF01000006.1"/>
</dbReference>
<protein>
    <recommendedName>
        <fullName evidence="3">Zinc-finger of transposase IS204/IS1001/IS1096/IS1165</fullName>
    </recommendedName>
</protein>
<evidence type="ECO:0000313" key="2">
    <source>
        <dbReference type="Proteomes" id="UP000295472"/>
    </source>
</evidence>
<accession>A0A4R8GL69</accession>
<name>A0A4R8GL69_9FIRM</name>
<sequence length="48" mass="5591">MHNKFITDLMDLPDLVATYLIQTEEYLVFVVDYKTDHVKCPICGKKNS</sequence>
<proteinExistence type="predicted"/>
<evidence type="ECO:0008006" key="3">
    <source>
        <dbReference type="Google" id="ProtNLM"/>
    </source>
</evidence>
<dbReference type="GeneID" id="57014124"/>
<dbReference type="AlphaFoldDB" id="A0A4R8GL69"/>
<evidence type="ECO:0000313" key="1">
    <source>
        <dbReference type="EMBL" id="TDX46410.1"/>
    </source>
</evidence>
<gene>
    <name evidence="1" type="ORF">C7954_10652</name>
</gene>